<sequence>MSPFRKTTHSRVGYKEQEKRGPVAPVFGLNGDYQLEVRAVQKSTYGRIYVNQTIKAEATLQLIGVNAYPGERGREVSEKEGKQDRGLRTENNDTGGTIAALFVLGPAELDHLLRGGVRDVDLAQDSVTVVRQSAFTRETRANYLQGRVRDCSSKREDLHAVT</sequence>
<gene>
    <name evidence="2" type="ORF">CVT25_006144</name>
</gene>
<accession>A0A409WYX9</accession>
<evidence type="ECO:0000313" key="2">
    <source>
        <dbReference type="EMBL" id="PPQ83710.1"/>
    </source>
</evidence>
<organism evidence="2 3">
    <name type="scientific">Psilocybe cyanescens</name>
    <dbReference type="NCBI Taxonomy" id="93625"/>
    <lineage>
        <taxon>Eukaryota</taxon>
        <taxon>Fungi</taxon>
        <taxon>Dikarya</taxon>
        <taxon>Basidiomycota</taxon>
        <taxon>Agaricomycotina</taxon>
        <taxon>Agaricomycetes</taxon>
        <taxon>Agaricomycetidae</taxon>
        <taxon>Agaricales</taxon>
        <taxon>Agaricineae</taxon>
        <taxon>Strophariaceae</taxon>
        <taxon>Psilocybe</taxon>
    </lineage>
</organism>
<name>A0A409WYX9_PSICY</name>
<keyword evidence="3" id="KW-1185">Reference proteome</keyword>
<dbReference type="AlphaFoldDB" id="A0A409WYX9"/>
<reference evidence="2 3" key="1">
    <citation type="journal article" date="2018" name="Evol. Lett.">
        <title>Horizontal gene cluster transfer increased hallucinogenic mushroom diversity.</title>
        <authorList>
            <person name="Reynolds H.T."/>
            <person name="Vijayakumar V."/>
            <person name="Gluck-Thaler E."/>
            <person name="Korotkin H.B."/>
            <person name="Matheny P.B."/>
            <person name="Slot J.C."/>
        </authorList>
    </citation>
    <scope>NUCLEOTIDE SEQUENCE [LARGE SCALE GENOMIC DNA]</scope>
    <source>
        <strain evidence="2 3">2631</strain>
    </source>
</reference>
<dbReference type="InParanoid" id="A0A409WYX9"/>
<evidence type="ECO:0000256" key="1">
    <source>
        <dbReference type="SAM" id="MobiDB-lite"/>
    </source>
</evidence>
<dbReference type="EMBL" id="NHYD01002984">
    <property type="protein sequence ID" value="PPQ83710.1"/>
    <property type="molecule type" value="Genomic_DNA"/>
</dbReference>
<feature type="region of interest" description="Disordered" evidence="1">
    <location>
        <begin position="72"/>
        <end position="91"/>
    </location>
</feature>
<proteinExistence type="predicted"/>
<comment type="caution">
    <text evidence="2">The sequence shown here is derived from an EMBL/GenBank/DDBJ whole genome shotgun (WGS) entry which is preliminary data.</text>
</comment>
<dbReference type="Proteomes" id="UP000283269">
    <property type="component" value="Unassembled WGS sequence"/>
</dbReference>
<evidence type="ECO:0000313" key="3">
    <source>
        <dbReference type="Proteomes" id="UP000283269"/>
    </source>
</evidence>
<protein>
    <submittedName>
        <fullName evidence="2">Uncharacterized protein</fullName>
    </submittedName>
</protein>